<dbReference type="Proteomes" id="UP001341281">
    <property type="component" value="Chromosome 03"/>
</dbReference>
<organism evidence="1 2">
    <name type="scientific">Paspalum notatum var. saurae</name>
    <dbReference type="NCBI Taxonomy" id="547442"/>
    <lineage>
        <taxon>Eukaryota</taxon>
        <taxon>Viridiplantae</taxon>
        <taxon>Streptophyta</taxon>
        <taxon>Embryophyta</taxon>
        <taxon>Tracheophyta</taxon>
        <taxon>Spermatophyta</taxon>
        <taxon>Magnoliopsida</taxon>
        <taxon>Liliopsida</taxon>
        <taxon>Poales</taxon>
        <taxon>Poaceae</taxon>
        <taxon>PACMAD clade</taxon>
        <taxon>Panicoideae</taxon>
        <taxon>Andropogonodae</taxon>
        <taxon>Paspaleae</taxon>
        <taxon>Paspalinae</taxon>
        <taxon>Paspalum</taxon>
    </lineage>
</organism>
<dbReference type="InterPro" id="IPR036397">
    <property type="entry name" value="RNaseH_sf"/>
</dbReference>
<protein>
    <submittedName>
        <fullName evidence="1">Uncharacterized protein</fullName>
    </submittedName>
</protein>
<dbReference type="EMBL" id="CP144747">
    <property type="protein sequence ID" value="WVZ62968.1"/>
    <property type="molecule type" value="Genomic_DNA"/>
</dbReference>
<sequence>MNFNAISKMCRLCVITKHWHGAFHKQARFYAKQQLELIHRDLCGPISPPTPRGERSFFFGGRRDSFHVRSGSKDPSYGGRPILEEIEGLDDGQRWRVAIKLHCPLCRGIAHHFSKPYGSQQNGVVESRIKTVTTTT</sequence>
<dbReference type="InterPro" id="IPR039537">
    <property type="entry name" value="Retrotran_Ty1/copia-like"/>
</dbReference>
<dbReference type="PANTHER" id="PTHR42648">
    <property type="entry name" value="TRANSPOSASE, PUTATIVE-RELATED"/>
    <property type="match status" value="1"/>
</dbReference>
<gene>
    <name evidence="1" type="ORF">U9M48_012654</name>
</gene>
<evidence type="ECO:0000313" key="2">
    <source>
        <dbReference type="Proteomes" id="UP001341281"/>
    </source>
</evidence>
<dbReference type="AlphaFoldDB" id="A0AAQ3WIT9"/>
<dbReference type="InterPro" id="IPR012337">
    <property type="entry name" value="RNaseH-like_sf"/>
</dbReference>
<keyword evidence="2" id="KW-1185">Reference proteome</keyword>
<proteinExistence type="predicted"/>
<accession>A0AAQ3WIT9</accession>
<dbReference type="GO" id="GO:0003676">
    <property type="term" value="F:nucleic acid binding"/>
    <property type="evidence" value="ECO:0007669"/>
    <property type="project" value="InterPro"/>
</dbReference>
<reference evidence="1 2" key="1">
    <citation type="submission" date="2024-02" db="EMBL/GenBank/DDBJ databases">
        <title>High-quality chromosome-scale genome assembly of Pensacola bahiagrass (Paspalum notatum Flugge var. saurae).</title>
        <authorList>
            <person name="Vega J.M."/>
            <person name="Podio M."/>
            <person name="Orjuela J."/>
            <person name="Siena L.A."/>
            <person name="Pessino S.C."/>
            <person name="Combes M.C."/>
            <person name="Mariac C."/>
            <person name="Albertini E."/>
            <person name="Pupilli F."/>
            <person name="Ortiz J.P.A."/>
            <person name="Leblanc O."/>
        </authorList>
    </citation>
    <scope>NUCLEOTIDE SEQUENCE [LARGE SCALE GENOMIC DNA]</scope>
    <source>
        <strain evidence="1">R1</strain>
        <tissue evidence="1">Leaf</tissue>
    </source>
</reference>
<name>A0AAQ3WIT9_PASNO</name>
<evidence type="ECO:0000313" key="1">
    <source>
        <dbReference type="EMBL" id="WVZ62968.1"/>
    </source>
</evidence>
<dbReference type="PANTHER" id="PTHR42648:SF25">
    <property type="entry name" value="RNA-DIRECTED DNA POLYMERASE"/>
    <property type="match status" value="1"/>
</dbReference>
<dbReference type="Gene3D" id="3.30.420.10">
    <property type="entry name" value="Ribonuclease H-like superfamily/Ribonuclease H"/>
    <property type="match status" value="1"/>
</dbReference>
<dbReference type="SUPFAM" id="SSF53098">
    <property type="entry name" value="Ribonuclease H-like"/>
    <property type="match status" value="1"/>
</dbReference>